<keyword evidence="6" id="KW-0812">Transmembrane</keyword>
<evidence type="ECO:0000256" key="3">
    <source>
        <dbReference type="PIRSR" id="PIRSR617939-1"/>
    </source>
</evidence>
<keyword evidence="6" id="KW-1133">Transmembrane helix</keyword>
<dbReference type="GO" id="GO:0003839">
    <property type="term" value="F:gamma-glutamylcyclotransferase activity"/>
    <property type="evidence" value="ECO:0007669"/>
    <property type="project" value="UniProtKB-EC"/>
</dbReference>
<protein>
    <recommendedName>
        <fullName evidence="1">gamma-glutamylcyclotransferase</fullName>
        <ecNumber evidence="1">4.3.2.9</ecNumber>
    </recommendedName>
</protein>
<dbReference type="Gene3D" id="3.10.490.10">
    <property type="entry name" value="Gamma-glutamyl cyclotransferase-like"/>
    <property type="match status" value="1"/>
</dbReference>
<evidence type="ECO:0000313" key="7">
    <source>
        <dbReference type="EMBL" id="GLC54379.1"/>
    </source>
</evidence>
<evidence type="ECO:0000256" key="1">
    <source>
        <dbReference type="ARBA" id="ARBA00012346"/>
    </source>
</evidence>
<feature type="binding site" evidence="4">
    <location>
        <position position="294"/>
    </location>
    <ligand>
        <name>substrate</name>
    </ligand>
</feature>
<dbReference type="OrthoDB" id="2017317at2759"/>
<dbReference type="PANTHER" id="PTHR12935">
    <property type="entry name" value="GAMMA-GLUTAMYLCYCLOTRANSFERASE"/>
    <property type="match status" value="1"/>
</dbReference>
<dbReference type="Proteomes" id="UP001165080">
    <property type="component" value="Unassembled WGS sequence"/>
</dbReference>
<feature type="region of interest" description="Disordered" evidence="5">
    <location>
        <begin position="58"/>
        <end position="162"/>
    </location>
</feature>
<evidence type="ECO:0000256" key="4">
    <source>
        <dbReference type="PIRSR" id="PIRSR617939-2"/>
    </source>
</evidence>
<evidence type="ECO:0000313" key="8">
    <source>
        <dbReference type="Proteomes" id="UP001165080"/>
    </source>
</evidence>
<keyword evidence="8" id="KW-1185">Reference proteome</keyword>
<sequence>MDRSHQCRGNMQQHSHKLHPFYTAQPPTRTCLARAHRGRAFGRAMSAWAWPGPLAWRDGSVQSGKEPSARGKAPTKAPQPTLQPEVSSQRDESPGSGRAADLTEDARASGSGNGSSTVDGQGGAGSQPWPAAPSAGTDLQTPAQQQPPPPQQQQQGPSTNTVTTFAYGANMNFLTLARREVRVLSRDPAFVVDSAVRLVFKHQGGYATLERAEDGGEQAGAQAEPRFRPYDGRIHGVLYRVTREDFAKLSKREGGYLVQELQVQTYDGSLHTALVFVSNPLFKLPEEVTPTEKYLAKVREGARDNYLDPAYQAFLSGISTVPGAGLGSEYYNTPSKYMGYSFLVVVALITLAYLFQH</sequence>
<dbReference type="InterPro" id="IPR013024">
    <property type="entry name" value="GGCT-like"/>
</dbReference>
<dbReference type="AlphaFoldDB" id="A0A9W6BLN0"/>
<accession>A0A9W6BLN0</accession>
<evidence type="ECO:0000256" key="2">
    <source>
        <dbReference type="ARBA" id="ARBA00023239"/>
    </source>
</evidence>
<feature type="active site" description="Proton acceptor" evidence="3">
    <location>
        <position position="253"/>
    </location>
</feature>
<reference evidence="7 8" key="1">
    <citation type="journal article" date="2023" name="Commun. Biol.">
        <title>Reorganization of the ancestral sex-determining regions during the evolution of trioecy in Pleodorina starrii.</title>
        <authorList>
            <person name="Takahashi K."/>
            <person name="Suzuki S."/>
            <person name="Kawai-Toyooka H."/>
            <person name="Yamamoto K."/>
            <person name="Hamaji T."/>
            <person name="Ootsuki R."/>
            <person name="Yamaguchi H."/>
            <person name="Kawachi M."/>
            <person name="Higashiyama T."/>
            <person name="Nozaki H."/>
        </authorList>
    </citation>
    <scope>NUCLEOTIDE SEQUENCE [LARGE SCALE GENOMIC DNA]</scope>
    <source>
        <strain evidence="7 8">NIES-4479</strain>
    </source>
</reference>
<dbReference type="EC" id="4.3.2.9" evidence="1"/>
<dbReference type="CDD" id="cd06661">
    <property type="entry name" value="GGCT_like"/>
    <property type="match status" value="1"/>
</dbReference>
<evidence type="ECO:0000256" key="5">
    <source>
        <dbReference type="SAM" id="MobiDB-lite"/>
    </source>
</evidence>
<keyword evidence="6" id="KW-0472">Membrane</keyword>
<evidence type="ECO:0000256" key="6">
    <source>
        <dbReference type="SAM" id="Phobius"/>
    </source>
</evidence>
<dbReference type="InterPro" id="IPR017939">
    <property type="entry name" value="G-Glutamylcylcotransferase"/>
</dbReference>
<keyword evidence="2" id="KW-0456">Lyase</keyword>
<organism evidence="7 8">
    <name type="scientific">Pleodorina starrii</name>
    <dbReference type="NCBI Taxonomy" id="330485"/>
    <lineage>
        <taxon>Eukaryota</taxon>
        <taxon>Viridiplantae</taxon>
        <taxon>Chlorophyta</taxon>
        <taxon>core chlorophytes</taxon>
        <taxon>Chlorophyceae</taxon>
        <taxon>CS clade</taxon>
        <taxon>Chlamydomonadales</taxon>
        <taxon>Volvocaceae</taxon>
        <taxon>Pleodorina</taxon>
    </lineage>
</organism>
<dbReference type="InterPro" id="IPR036568">
    <property type="entry name" value="GGCT-like_sf"/>
</dbReference>
<feature type="region of interest" description="Disordered" evidence="5">
    <location>
        <begin position="1"/>
        <end position="23"/>
    </location>
</feature>
<feature type="transmembrane region" description="Helical" evidence="6">
    <location>
        <begin position="337"/>
        <end position="355"/>
    </location>
</feature>
<comment type="caution">
    <text evidence="7">The sequence shown here is derived from an EMBL/GenBank/DDBJ whole genome shotgun (WGS) entry which is preliminary data.</text>
</comment>
<dbReference type="PANTHER" id="PTHR12935:SF0">
    <property type="entry name" value="GAMMA-GLUTAMYLCYCLOTRANSFERASE"/>
    <property type="match status" value="1"/>
</dbReference>
<proteinExistence type="predicted"/>
<feature type="compositionally biased region" description="Polar residues" evidence="5">
    <location>
        <begin position="78"/>
        <end position="87"/>
    </location>
</feature>
<name>A0A9W6BLN0_9CHLO</name>
<gene>
    <name evidence="7" type="primary">PLEST005125</name>
    <name evidence="7" type="ORF">PLESTB_000857500</name>
</gene>
<dbReference type="SUPFAM" id="SSF110857">
    <property type="entry name" value="Gamma-glutamyl cyclotransferase-like"/>
    <property type="match status" value="1"/>
</dbReference>
<dbReference type="EMBL" id="BRXU01000010">
    <property type="protein sequence ID" value="GLC54379.1"/>
    <property type="molecule type" value="Genomic_DNA"/>
</dbReference>